<feature type="transmembrane region" description="Helical" evidence="3">
    <location>
        <begin position="250"/>
        <end position="272"/>
    </location>
</feature>
<evidence type="ECO:0000256" key="3">
    <source>
        <dbReference type="SAM" id="Phobius"/>
    </source>
</evidence>
<evidence type="ECO:0000256" key="2">
    <source>
        <dbReference type="ARBA" id="ARBA00034247"/>
    </source>
</evidence>
<feature type="domain" description="GGDEF" evidence="4">
    <location>
        <begin position="324"/>
        <end position="461"/>
    </location>
</feature>
<evidence type="ECO:0000259" key="4">
    <source>
        <dbReference type="PROSITE" id="PS50887"/>
    </source>
</evidence>
<organism evidence="5 6">
    <name type="scientific">Salinivibrio siamensis</name>
    <dbReference type="NCBI Taxonomy" id="414286"/>
    <lineage>
        <taxon>Bacteria</taxon>
        <taxon>Pseudomonadati</taxon>
        <taxon>Pseudomonadota</taxon>
        <taxon>Gammaproteobacteria</taxon>
        <taxon>Vibrionales</taxon>
        <taxon>Vibrionaceae</taxon>
        <taxon>Salinivibrio</taxon>
    </lineage>
</organism>
<gene>
    <name evidence="5" type="ORF">BZG73_12910</name>
</gene>
<dbReference type="PANTHER" id="PTHR45138">
    <property type="entry name" value="REGULATORY COMPONENTS OF SENSORY TRANSDUCTION SYSTEM"/>
    <property type="match status" value="1"/>
</dbReference>
<dbReference type="InterPro" id="IPR050469">
    <property type="entry name" value="Diguanylate_Cyclase"/>
</dbReference>
<keyword evidence="6" id="KW-1185">Reference proteome</keyword>
<dbReference type="Gene3D" id="3.30.70.270">
    <property type="match status" value="1"/>
</dbReference>
<dbReference type="Proteomes" id="UP000189410">
    <property type="component" value="Unassembled WGS sequence"/>
</dbReference>
<dbReference type="Gene3D" id="3.40.190.10">
    <property type="entry name" value="Periplasmic binding protein-like II"/>
    <property type="match status" value="2"/>
</dbReference>
<dbReference type="NCBIfam" id="TIGR00254">
    <property type="entry name" value="GGDEF"/>
    <property type="match status" value="1"/>
</dbReference>
<evidence type="ECO:0000313" key="5">
    <source>
        <dbReference type="EMBL" id="OOE82587.1"/>
    </source>
</evidence>
<dbReference type="SUPFAM" id="SSF53850">
    <property type="entry name" value="Periplasmic binding protein-like II"/>
    <property type="match status" value="1"/>
</dbReference>
<dbReference type="PANTHER" id="PTHR45138:SF9">
    <property type="entry name" value="DIGUANYLATE CYCLASE DGCM-RELATED"/>
    <property type="match status" value="1"/>
</dbReference>
<accession>A0ABX3K697</accession>
<dbReference type="InterPro" id="IPR029787">
    <property type="entry name" value="Nucleotide_cyclase"/>
</dbReference>
<dbReference type="SUPFAM" id="SSF55073">
    <property type="entry name" value="Nucleotide cyclase"/>
    <property type="match status" value="1"/>
</dbReference>
<dbReference type="CDD" id="cd01949">
    <property type="entry name" value="GGDEF"/>
    <property type="match status" value="1"/>
</dbReference>
<reference evidence="5 6" key="1">
    <citation type="journal article" date="2017" name="Genome Announc.">
        <title>Draft Genome Sequences of Salinivibrio proteolyticus, Salinivibrio sharmensis, Salinivibrio siamensis, Salinivibrio costicola subsp. alcaliphilus, Salinivibrio costicola subsp. vallismortis, and 29 New Isolates Belonging to the Genus Salinivibrio.</title>
        <authorList>
            <person name="Lopez-Hermoso C."/>
            <person name="de la Haba R.R."/>
            <person name="Sanchez-Porro C."/>
            <person name="Bayliss S.C."/>
            <person name="Feil E.J."/>
            <person name="Ventosa A."/>
        </authorList>
    </citation>
    <scope>NUCLEOTIDE SEQUENCE [LARGE SCALE GENOMIC DNA]</scope>
    <source>
        <strain evidence="5 6">JCM 14472</strain>
    </source>
</reference>
<sequence length="471" mass="53039">MLLLACTYVSTFAWADDAYLSEEKDILVATHSSVWKPYSYLSDDGQPKGLLVDFWQAYGQYNHEPVQFVLLDWADTLAYMKEGGNRVHAGLLKSTEREDYLDFVAPIFNIDGSLYIRNEARGTKTDTLVGGKAVGVVAGSYESSYLTEHYPDVEQQTYANNERLFDAAFSGEIDALVADSQVANFYMLTFDKPLTFVAEQILYTRPIYAAVPKGNQALLAQVREGMSNIPAEELLRIKQKWVNTERVEAYPAWLIPSIVLVMLLGAVTYIFILKRMVYKRTVALRRANARLREFANTDPLTQLLNRRGLETYFTRLKPKLSRQQEMGLILIDLDHFKQVNDTYGHMQGDKVLVHLASYLKRFVKKGAAARLGGEEFCILCPTQDLDALIEMANHIRCDIAETVFEFGGADIRVTVSIGAIVSSDVVEEIKQLELDALIHAADLLMYRAKDRGRNQVMLASSQSVNTPIAEI</sequence>
<dbReference type="InterPro" id="IPR001638">
    <property type="entry name" value="Solute-binding_3/MltF_N"/>
</dbReference>
<comment type="caution">
    <text evidence="5">The sequence shown here is derived from an EMBL/GenBank/DDBJ whole genome shotgun (WGS) entry which is preliminary data.</text>
</comment>
<dbReference type="SMART" id="SM00062">
    <property type="entry name" value="PBPb"/>
    <property type="match status" value="1"/>
</dbReference>
<comment type="catalytic activity">
    <reaction evidence="2">
        <text>2 GTP = 3',3'-c-di-GMP + 2 diphosphate</text>
        <dbReference type="Rhea" id="RHEA:24898"/>
        <dbReference type="ChEBI" id="CHEBI:33019"/>
        <dbReference type="ChEBI" id="CHEBI:37565"/>
        <dbReference type="ChEBI" id="CHEBI:58805"/>
        <dbReference type="EC" id="2.7.7.65"/>
    </reaction>
</comment>
<keyword evidence="3" id="KW-0472">Membrane</keyword>
<name>A0ABX3K697_9GAMM</name>
<evidence type="ECO:0000313" key="6">
    <source>
        <dbReference type="Proteomes" id="UP000189410"/>
    </source>
</evidence>
<dbReference type="SMART" id="SM00267">
    <property type="entry name" value="GGDEF"/>
    <property type="match status" value="1"/>
</dbReference>
<dbReference type="InterPro" id="IPR000160">
    <property type="entry name" value="GGDEF_dom"/>
</dbReference>
<dbReference type="Pfam" id="PF00990">
    <property type="entry name" value="GGDEF"/>
    <property type="match status" value="1"/>
</dbReference>
<dbReference type="PROSITE" id="PS50887">
    <property type="entry name" value="GGDEF"/>
    <property type="match status" value="1"/>
</dbReference>
<evidence type="ECO:0000256" key="1">
    <source>
        <dbReference type="ARBA" id="ARBA00012528"/>
    </source>
</evidence>
<dbReference type="Pfam" id="PF00497">
    <property type="entry name" value="SBP_bac_3"/>
    <property type="match status" value="1"/>
</dbReference>
<protein>
    <recommendedName>
        <fullName evidence="1">diguanylate cyclase</fullName>
        <ecNumber evidence="1">2.7.7.65</ecNumber>
    </recommendedName>
</protein>
<proteinExistence type="predicted"/>
<dbReference type="EMBL" id="MUFB01000027">
    <property type="protein sequence ID" value="OOE82587.1"/>
    <property type="molecule type" value="Genomic_DNA"/>
</dbReference>
<keyword evidence="3" id="KW-1133">Transmembrane helix</keyword>
<dbReference type="EC" id="2.7.7.65" evidence="1"/>
<dbReference type="InterPro" id="IPR043128">
    <property type="entry name" value="Rev_trsase/Diguanyl_cyclase"/>
</dbReference>
<dbReference type="CDD" id="cd13706">
    <property type="entry name" value="PBP2_HisK_like_1"/>
    <property type="match status" value="1"/>
</dbReference>
<keyword evidence="3" id="KW-0812">Transmembrane</keyword>